<name>A0ABY9GPV1_9PSED</name>
<dbReference type="InterPro" id="IPR046673">
    <property type="entry name" value="ToxA_N"/>
</dbReference>
<feature type="domain" description="Dermonecrotic toxin N-terminal" evidence="1">
    <location>
        <begin position="665"/>
        <end position="792"/>
    </location>
</feature>
<dbReference type="Proteomes" id="UP001230768">
    <property type="component" value="Chromosome"/>
</dbReference>
<accession>A0ABY9GPV1</accession>
<proteinExistence type="predicted"/>
<keyword evidence="3" id="KW-1185">Reference proteome</keyword>
<evidence type="ECO:0000313" key="2">
    <source>
        <dbReference type="EMBL" id="WLI17601.1"/>
    </source>
</evidence>
<evidence type="ECO:0000259" key="1">
    <source>
        <dbReference type="Pfam" id="PF20178"/>
    </source>
</evidence>
<evidence type="ECO:0000313" key="3">
    <source>
        <dbReference type="Proteomes" id="UP001230768"/>
    </source>
</evidence>
<organism evidence="2 3">
    <name type="scientific">Pseudomonas wuhanensis</name>
    <dbReference type="NCBI Taxonomy" id="2954098"/>
    <lineage>
        <taxon>Bacteria</taxon>
        <taxon>Pseudomonadati</taxon>
        <taxon>Pseudomonadota</taxon>
        <taxon>Gammaproteobacteria</taxon>
        <taxon>Pseudomonadales</taxon>
        <taxon>Pseudomonadaceae</taxon>
        <taxon>Pseudomonas</taxon>
    </lineage>
</organism>
<protein>
    <recommendedName>
        <fullName evidence="1">Dermonecrotic toxin N-terminal domain-containing protein</fullName>
    </recommendedName>
</protein>
<sequence length="1002" mass="113550">MAAYVQEGGLKREVEEDINRFIDSDGRGSSYGVSVELEDGRFATLACCFVMYLNGQSLNELIPENDYPVVLYTPGQGVEAFETSSALHRALEKRLGEADTRADLLKNVSLDEAEQVRGAPAIRYLKNHEGIFQPFTLKLLDKQRNNIASYLRQMQAPNADVENVLHSLESVQHLDELTQDAKRRTTKLIKLISRNAWPQWVKNSYPENQEIYVSLEQELLRSQVNLHHAMNGLTSFKEYVRRVVEEHLSGGDDKRVDPDTVWVSVKHSVRMGGKVIEHVERKNLTQVFMYGLHDAVGRLELQFEAFHNNPRLTLSNIEYAIKQFDLRLKYASERNNRYLDPQVKEAMREVLGRQTALSNFAAILQKHISPKAQDIVMRYQFGDTTQEAFSVAFRSWFRPFKDMIVYRTKSATPDRLPHVLYAPGAPTGQEWYEFSDLTALKRQFINWGFEKQGRDFLIGQAHSVDRAKLVEDYLSEVKSRTVFESWWWDGISLVEWSSGMDLGPLMGAIEKIIDWEIVEEKVVTPDWYRSAGREDRELFTRLNTDYKAIYEVSKEPLHIESFAGFSRKLVMNALNDYLRQSGAHPEIDPDRVTVKLQGQDWMTLTNLFIQWEYWRSDVSVFEKLFSYLTPSGDILIKIKEANRTATFQSLDNTSLGRLGVSTINALIDLLPGEKYEEYLKLNFLNTPSHNLKAKLYCKTKQNEMLRAALVQKMRGSLPNEHFQWLKGLIEDLDREVGLDTGLVLNGSPPRAGICELVLENKRIEGGYVFGRVVAGKLEFLIYLPKAPDGLEFRPIGTLTQDLKNYTLGEHVVGLAKLSDRGVIQRYVDKCRETANGSALPAPMLLGSAPVSHFNSEYDRMVWRLIKDVDYQTTSSSESFWRDVMIVTELAVDVVSLFVPPVGLAASLLRITRSIVQGFIAHSEGNERAANAHFASAWRSAITFYAGKIAGVGVSVSAVGLLSQVKDISEIVSTVTGVPMGIEYITAVTSAYSIQDSKTRIVG</sequence>
<reference evidence="2 3" key="1">
    <citation type="submission" date="2023-02" db="EMBL/GenBank/DDBJ databases">
        <title>Evolution of Hrp T3SS in non-pathogenic Pseudomonas fluorescens.</title>
        <authorList>
            <person name="Liao K."/>
            <person name="Wei H."/>
            <person name="Gu Y."/>
        </authorList>
    </citation>
    <scope>NUCLEOTIDE SEQUENCE [LARGE SCALE GENOMIC DNA]</scope>
    <source>
        <strain evidence="2 3">FP607</strain>
    </source>
</reference>
<dbReference type="EMBL" id="CP117430">
    <property type="protein sequence ID" value="WLI17601.1"/>
    <property type="molecule type" value="Genomic_DNA"/>
</dbReference>
<dbReference type="RefSeq" id="WP_305423441.1">
    <property type="nucleotide sequence ID" value="NZ_CP117430.1"/>
</dbReference>
<feature type="domain" description="Dermonecrotic toxin N-terminal" evidence="1">
    <location>
        <begin position="240"/>
        <end position="444"/>
    </location>
</feature>
<gene>
    <name evidence="2" type="ORF">PSH88_25730</name>
</gene>
<dbReference type="Pfam" id="PF20178">
    <property type="entry name" value="ToxA_N"/>
    <property type="match status" value="2"/>
</dbReference>